<accession>A0AAU9E5N7</accession>
<gene>
    <name evidence="1" type="ORF">HLPR_22950</name>
</gene>
<reference evidence="1 2" key="1">
    <citation type="submission" date="2023-08" db="EMBL/GenBank/DDBJ databases">
        <title>Helicovermis profunda gen. nov., sp. nov., a novel mesophilic, fermentative bacterium within the Bacillota from a deep-sea hydrothermal vent chimney.</title>
        <authorList>
            <person name="Miyazaki U."/>
            <person name="Mizutani D."/>
            <person name="Hashimoto Y."/>
            <person name="Tame A."/>
            <person name="Sawayama S."/>
            <person name="Miyazaki J."/>
            <person name="Takai K."/>
            <person name="Nakagawa S."/>
        </authorList>
    </citation>
    <scope>NUCLEOTIDE SEQUENCE [LARGE SCALE GENOMIC DNA]</scope>
    <source>
        <strain evidence="1 2">S502</strain>
    </source>
</reference>
<protein>
    <submittedName>
        <fullName evidence="1">Uncharacterized protein</fullName>
    </submittedName>
</protein>
<organism evidence="1 2">
    <name type="scientific">Helicovermis profundi</name>
    <dbReference type="NCBI Taxonomy" id="3065157"/>
    <lineage>
        <taxon>Bacteria</taxon>
        <taxon>Bacillati</taxon>
        <taxon>Bacillota</taxon>
        <taxon>Clostridia</taxon>
        <taxon>Helicovermis</taxon>
    </lineage>
</organism>
<dbReference type="Proteomes" id="UP001321786">
    <property type="component" value="Chromosome"/>
</dbReference>
<dbReference type="KEGG" id="hprf:HLPR_22950"/>
<sequence>MASNKSSISFDLSFELYVFKLFPPYKAQLTTSIIFNEERFVKKIAYNFINEYYKLNNTILNKKI</sequence>
<evidence type="ECO:0000313" key="2">
    <source>
        <dbReference type="Proteomes" id="UP001321786"/>
    </source>
</evidence>
<name>A0AAU9E5N7_9FIRM</name>
<dbReference type="EMBL" id="AP028654">
    <property type="protein sequence ID" value="BEP29964.1"/>
    <property type="molecule type" value="Genomic_DNA"/>
</dbReference>
<keyword evidence="2" id="KW-1185">Reference proteome</keyword>
<proteinExistence type="predicted"/>
<dbReference type="AlphaFoldDB" id="A0AAU9E5N7"/>
<evidence type="ECO:0000313" key="1">
    <source>
        <dbReference type="EMBL" id="BEP29964.1"/>
    </source>
</evidence>